<dbReference type="PATRIC" id="fig|328812.4.peg.4505"/>
<dbReference type="InterPro" id="IPR025051">
    <property type="entry name" value="DUF3990"/>
</dbReference>
<dbReference type="RefSeq" id="WP_048316462.1">
    <property type="nucleotide sequence ID" value="NZ_CAJLDJ010000016.1"/>
</dbReference>
<protein>
    <submittedName>
        <fullName evidence="1">Sortase</fullName>
    </submittedName>
</protein>
<accession>A0A0J6CGV2</accession>
<dbReference type="AlphaFoldDB" id="A0A0J6CGV2"/>
<gene>
    <name evidence="1" type="ORF">ACM15_17375</name>
</gene>
<proteinExistence type="predicted"/>
<evidence type="ECO:0000313" key="2">
    <source>
        <dbReference type="Proteomes" id="UP000036166"/>
    </source>
</evidence>
<dbReference type="Proteomes" id="UP000036166">
    <property type="component" value="Unassembled WGS sequence"/>
</dbReference>
<organism evidence="1 2">
    <name type="scientific">Parabacteroides goldsteinii</name>
    <dbReference type="NCBI Taxonomy" id="328812"/>
    <lineage>
        <taxon>Bacteria</taxon>
        <taxon>Pseudomonadati</taxon>
        <taxon>Bacteroidota</taxon>
        <taxon>Bacteroidia</taxon>
        <taxon>Bacteroidales</taxon>
        <taxon>Tannerellaceae</taxon>
        <taxon>Parabacteroides</taxon>
    </lineage>
</organism>
<sequence>MKVFHGSTAEIQYPLANIGRENLDFGKGFYVTNIYNQAERWASVMMLRRPGTIATINIYELNIEKISSANYRSLHFDGYGNDWLDFIVDSRRGKKPWLGYDLIEGGVANDRIFDTIENYIEGQITKEVALGRLQYEQPNNQICLLNQQLIDECLSFEQSITLK</sequence>
<dbReference type="EMBL" id="LFJV01000061">
    <property type="protein sequence ID" value="KMM32433.1"/>
    <property type="molecule type" value="Genomic_DNA"/>
</dbReference>
<comment type="caution">
    <text evidence="1">The sequence shown here is derived from an EMBL/GenBank/DDBJ whole genome shotgun (WGS) entry which is preliminary data.</text>
</comment>
<evidence type="ECO:0000313" key="1">
    <source>
        <dbReference type="EMBL" id="KMM32433.1"/>
    </source>
</evidence>
<dbReference type="Pfam" id="PF13151">
    <property type="entry name" value="DUF3990"/>
    <property type="match status" value="1"/>
</dbReference>
<name>A0A0J6CGV2_9BACT</name>
<reference evidence="1 2" key="1">
    <citation type="submission" date="2015-06" db="EMBL/GenBank/DDBJ databases">
        <title>Draft Genome Sequence of Parabacteroides goldsteinii with Putative Novel Metallo-Beta-Lactamases Isolated from a Blood Culture from a Human Patient.</title>
        <authorList>
            <person name="Krogh T.J."/>
            <person name="Agergaard C.N."/>
            <person name="Moller-Jensen J."/>
            <person name="Justesen U.S."/>
        </authorList>
    </citation>
    <scope>NUCLEOTIDE SEQUENCE [LARGE SCALE GENOMIC DNA]</scope>
    <source>
        <strain evidence="1 2">910340</strain>
    </source>
</reference>